<feature type="domain" description="Gram-positive cocci surface proteins LPxTG" evidence="7">
    <location>
        <begin position="597"/>
        <end position="631"/>
    </location>
</feature>
<dbReference type="PROSITE" id="PS50847">
    <property type="entry name" value="GRAM_POS_ANCHORING"/>
    <property type="match status" value="1"/>
</dbReference>
<keyword evidence="5" id="KW-0812">Transmembrane</keyword>
<accession>A0A6H2EMY1</accession>
<reference evidence="8 9" key="1">
    <citation type="submission" date="2020-03" db="EMBL/GenBank/DDBJ databases">
        <title>Complete genome of Arcanobacterium buesumensis sp. nov. strain 2701.</title>
        <authorList>
            <person name="Borowiak M."/>
            <person name="Alssahen M."/>
            <person name="Laemmler C."/>
            <person name="Malorny B."/>
            <person name="Hassan A."/>
            <person name="Prenger-Berninghoff E."/>
            <person name="Ploetz M."/>
            <person name="Abdulmawjood A."/>
        </authorList>
    </citation>
    <scope>NUCLEOTIDE SEQUENCE [LARGE SCALE GENOMIC DNA]</scope>
    <source>
        <strain evidence="8 9">2701</strain>
    </source>
</reference>
<dbReference type="Pfam" id="PF08428">
    <property type="entry name" value="Rib"/>
    <property type="match status" value="1"/>
</dbReference>
<keyword evidence="9" id="KW-1185">Reference proteome</keyword>
<evidence type="ECO:0000256" key="6">
    <source>
        <dbReference type="SAM" id="SignalP"/>
    </source>
</evidence>
<protein>
    <submittedName>
        <fullName evidence="8">LPXTG cell wall anchor domain-containing protein</fullName>
    </submittedName>
</protein>
<dbReference type="AlphaFoldDB" id="A0A6H2EMY1"/>
<keyword evidence="4" id="KW-0572">Peptidoglycan-anchor</keyword>
<name>A0A6H2EMY1_9ACTO</name>
<dbReference type="EMBL" id="CP050804">
    <property type="protein sequence ID" value="QJC22433.1"/>
    <property type="molecule type" value="Genomic_DNA"/>
</dbReference>
<evidence type="ECO:0000256" key="4">
    <source>
        <dbReference type="ARBA" id="ARBA00023088"/>
    </source>
</evidence>
<evidence type="ECO:0000259" key="7">
    <source>
        <dbReference type="PROSITE" id="PS50847"/>
    </source>
</evidence>
<keyword evidence="5" id="KW-1133">Transmembrane helix</keyword>
<feature type="signal peptide" evidence="6">
    <location>
        <begin position="1"/>
        <end position="26"/>
    </location>
</feature>
<keyword evidence="3 6" id="KW-0732">Signal</keyword>
<keyword evidence="1" id="KW-0134">Cell wall</keyword>
<sequence length="631" mass="67174">MRYKKTITSSLLAGTLVFGFSAPAFAAENFEVGFDTTLAELKAAVNDPATQSVTFTADNSFNGGLVIAHPMTFTINDGVNVTFDGSYVADKTGLDVKSEFTFINNGNVTIENFAGYGMKINQKTANQSVILRGDGETGSSLSISTTGGYGIDGQFIKGPFTVSDTTLNVTPGPDTKEGPIIFSKNGGKDLDTPVVFNNSTVTIDHASKTSVWPTAFYSERPVTFRNSTLNSKTSRRYNLSFTSGEPVLFDNSIVDLVTPADAKTEGSWIFKKPFTSINTGRNTTVTIEDSKITSNISATAGEHQAFQFQDATYNIISSTVIGDSLGVDLKQTEGSNLNISGDSKVDIPGTANMPGGISTVIDGGTVVLPQNATAKNTQGQDLYEFISDGASNKVLINCTNMAYNYPVSNISNDVLKHVWAPAVNVDYYVKETDTEPDDTRKLIAGTNVDEDLNGVDFFTAPEVPKGFTGKFVIFDPAPESEFTSASKVCKNTKVTFRINQTPLVPIPDVETTDLEVFVGDTVKPTDGLVDLPEGATIEIITPADTTTAGKTTQTVKITFENGSSITKVINIKVVEHLTPLVPAEPKVQPPMPEKPGLAKTGVSGGIAGLFAGLLLIAGTGVTFFANRRKNT</sequence>
<dbReference type="Proteomes" id="UP000502298">
    <property type="component" value="Chromosome"/>
</dbReference>
<feature type="chain" id="PRO_5026075638" evidence="6">
    <location>
        <begin position="27"/>
        <end position="631"/>
    </location>
</feature>
<evidence type="ECO:0000256" key="5">
    <source>
        <dbReference type="SAM" id="Phobius"/>
    </source>
</evidence>
<evidence type="ECO:0000313" key="8">
    <source>
        <dbReference type="EMBL" id="QJC22433.1"/>
    </source>
</evidence>
<keyword evidence="5" id="KW-0472">Membrane</keyword>
<gene>
    <name evidence="8" type="ORF">HC352_07895</name>
</gene>
<dbReference type="InterPro" id="IPR059115">
    <property type="entry name" value="Rib"/>
</dbReference>
<keyword evidence="2" id="KW-0964">Secreted</keyword>
<proteinExistence type="predicted"/>
<evidence type="ECO:0000313" key="9">
    <source>
        <dbReference type="Proteomes" id="UP000502298"/>
    </source>
</evidence>
<organism evidence="8 9">
    <name type="scientific">Arcanobacterium buesumense</name>
    <dbReference type="NCBI Taxonomy" id="2722751"/>
    <lineage>
        <taxon>Bacteria</taxon>
        <taxon>Bacillati</taxon>
        <taxon>Actinomycetota</taxon>
        <taxon>Actinomycetes</taxon>
        <taxon>Actinomycetales</taxon>
        <taxon>Actinomycetaceae</taxon>
        <taxon>Arcanobacterium</taxon>
    </lineage>
</organism>
<feature type="transmembrane region" description="Helical" evidence="5">
    <location>
        <begin position="602"/>
        <end position="625"/>
    </location>
</feature>
<dbReference type="KEGG" id="arca:HC352_07895"/>
<evidence type="ECO:0000256" key="1">
    <source>
        <dbReference type="ARBA" id="ARBA00022512"/>
    </source>
</evidence>
<evidence type="ECO:0000256" key="3">
    <source>
        <dbReference type="ARBA" id="ARBA00022729"/>
    </source>
</evidence>
<dbReference type="InterPro" id="IPR019931">
    <property type="entry name" value="LPXTG_anchor"/>
</dbReference>
<dbReference type="RefSeq" id="WP_168918355.1">
    <property type="nucleotide sequence ID" value="NZ_CP050804.1"/>
</dbReference>
<dbReference type="NCBIfam" id="TIGR01167">
    <property type="entry name" value="LPXTG_anchor"/>
    <property type="match status" value="1"/>
</dbReference>
<evidence type="ECO:0000256" key="2">
    <source>
        <dbReference type="ARBA" id="ARBA00022525"/>
    </source>
</evidence>